<dbReference type="SMART" id="SM00129">
    <property type="entry name" value="KISc"/>
    <property type="match status" value="1"/>
</dbReference>
<dbReference type="InterPro" id="IPR036961">
    <property type="entry name" value="Kinesin_motor_dom_sf"/>
</dbReference>
<dbReference type="FunFam" id="3.40.850.10:FF:000194">
    <property type="entry name" value="AaceriADR145Cp"/>
    <property type="match status" value="1"/>
</dbReference>
<feature type="region of interest" description="Disordered" evidence="8">
    <location>
        <begin position="796"/>
        <end position="855"/>
    </location>
</feature>
<dbReference type="PROSITE" id="PS50067">
    <property type="entry name" value="KINESIN_MOTOR_2"/>
    <property type="match status" value="1"/>
</dbReference>
<dbReference type="GO" id="GO:0005875">
    <property type="term" value="C:microtubule associated complex"/>
    <property type="evidence" value="ECO:0007669"/>
    <property type="project" value="TreeGrafter"/>
</dbReference>
<dbReference type="Gene3D" id="3.40.850.10">
    <property type="entry name" value="Kinesin motor domain"/>
    <property type="match status" value="1"/>
</dbReference>
<dbReference type="GO" id="GO:0005737">
    <property type="term" value="C:cytoplasm"/>
    <property type="evidence" value="ECO:0007669"/>
    <property type="project" value="UniProtKB-SubCell"/>
</dbReference>
<keyword evidence="11" id="KW-1185">Reference proteome</keyword>
<dbReference type="GO" id="GO:0007018">
    <property type="term" value="P:microtubule-based movement"/>
    <property type="evidence" value="ECO:0007669"/>
    <property type="project" value="InterPro"/>
</dbReference>
<evidence type="ECO:0000256" key="8">
    <source>
        <dbReference type="SAM" id="MobiDB-lite"/>
    </source>
</evidence>
<dbReference type="GO" id="GO:0008017">
    <property type="term" value="F:microtubule binding"/>
    <property type="evidence" value="ECO:0007669"/>
    <property type="project" value="InterPro"/>
</dbReference>
<dbReference type="STRING" id="984487.A0A1E4SI25"/>
<evidence type="ECO:0000256" key="1">
    <source>
        <dbReference type="ARBA" id="ARBA00004496"/>
    </source>
</evidence>
<dbReference type="InterPro" id="IPR027417">
    <property type="entry name" value="P-loop_NTPase"/>
</dbReference>
<dbReference type="Proteomes" id="UP000094285">
    <property type="component" value="Unassembled WGS sequence"/>
</dbReference>
<evidence type="ECO:0000256" key="4">
    <source>
        <dbReference type="ARBA" id="ARBA00022840"/>
    </source>
</evidence>
<dbReference type="GO" id="GO:0051231">
    <property type="term" value="P:spindle elongation"/>
    <property type="evidence" value="ECO:0007669"/>
    <property type="project" value="TreeGrafter"/>
</dbReference>
<dbReference type="GO" id="GO:0005874">
    <property type="term" value="C:microtubule"/>
    <property type="evidence" value="ECO:0007669"/>
    <property type="project" value="UniProtKB-KW"/>
</dbReference>
<keyword evidence="3 6" id="KW-0547">Nucleotide-binding</keyword>
<keyword evidence="4 6" id="KW-0067">ATP-binding</keyword>
<dbReference type="InterPro" id="IPR019821">
    <property type="entry name" value="Kinesin_motor_CS"/>
</dbReference>
<dbReference type="Pfam" id="PF00225">
    <property type="entry name" value="Kinesin"/>
    <property type="match status" value="1"/>
</dbReference>
<dbReference type="PRINTS" id="PR00380">
    <property type="entry name" value="KINESINHEAVY"/>
</dbReference>
<keyword evidence="6 7" id="KW-0505">Motor protein</keyword>
<feature type="binding site" evidence="6">
    <location>
        <begin position="148"/>
        <end position="155"/>
    </location>
    <ligand>
        <name>ATP</name>
        <dbReference type="ChEBI" id="CHEBI:30616"/>
    </ligand>
</feature>
<keyword evidence="7" id="KW-0493">Microtubule</keyword>
<evidence type="ECO:0000313" key="11">
    <source>
        <dbReference type="Proteomes" id="UP000094285"/>
    </source>
</evidence>
<dbReference type="EMBL" id="KV453912">
    <property type="protein sequence ID" value="ODV79168.1"/>
    <property type="molecule type" value="Genomic_DNA"/>
</dbReference>
<keyword evidence="5" id="KW-0175">Coiled coil</keyword>
<evidence type="ECO:0000256" key="3">
    <source>
        <dbReference type="ARBA" id="ARBA00022741"/>
    </source>
</evidence>
<dbReference type="GO" id="GO:0005524">
    <property type="term" value="F:ATP binding"/>
    <property type="evidence" value="ECO:0007669"/>
    <property type="project" value="UniProtKB-UniRule"/>
</dbReference>
<dbReference type="InterPro" id="IPR001752">
    <property type="entry name" value="Kinesin_motor_dom"/>
</dbReference>
<evidence type="ECO:0000313" key="10">
    <source>
        <dbReference type="EMBL" id="ODV79168.1"/>
    </source>
</evidence>
<dbReference type="SUPFAM" id="SSF52540">
    <property type="entry name" value="P-loop containing nucleoside triphosphate hydrolases"/>
    <property type="match status" value="1"/>
</dbReference>
<organism evidence="10 11">
    <name type="scientific">Suhomyces tanzawaensis NRRL Y-17324</name>
    <dbReference type="NCBI Taxonomy" id="984487"/>
    <lineage>
        <taxon>Eukaryota</taxon>
        <taxon>Fungi</taxon>
        <taxon>Dikarya</taxon>
        <taxon>Ascomycota</taxon>
        <taxon>Saccharomycotina</taxon>
        <taxon>Pichiomycetes</taxon>
        <taxon>Debaryomycetaceae</taxon>
        <taxon>Suhomyces</taxon>
    </lineage>
</organism>
<dbReference type="GeneID" id="30985009"/>
<dbReference type="AlphaFoldDB" id="A0A1E4SI25"/>
<evidence type="ECO:0000256" key="5">
    <source>
        <dbReference type="ARBA" id="ARBA00023054"/>
    </source>
</evidence>
<sequence length="973" mass="107831">MSDNTHHPGGSTTSSPCFSKQNEDTSNTLYDYELEVDKGLLTSPFNPPASSFIAADHPGLQASSSNNNIKVICRFRPEDDSEKNRGNVIVSFPDSQSVTVDGRDGASTYTFDRVFQADSTQEEIYKFSVYKSVDDLFNGYNGTILAYGQTGSGKSYTMLGATDSKNNQGVIPRISQEIFARIQNGSSEIEYTVGVSFMELHLEQINDLIDTSNNNNPDHKFSIHSDKANGIYVKGLSQAFVSSVDELNLILLQGLKFRTSVSTNMNIESSRSHAIFQIKLTQKHILSGIMKRSHLFLVDLAGSEKVDKTGAQGQTLEEAKKINSSLSTLGNVINALTDGKSTHIPYRDSKLTRILQESLGGNSRTSLIINCSPSSLNEPETLSTLRFGNRTKNIKNTAHINTELSASTLRQKLSQLEKTNDNNQLYIKQLELELAQWRNGDKERKIHISQSQSQLPRSSSIPIGANIPSSVRNSMISPRTPTKLPVPVGAVSGTASTGAALAAAATSNNPTPGSRIPSGGMIPIPASSSPLPPSKSTFQLSEDIERRDKKIAELEQIILGMKMNNLRSSHAEDSKLFALENSLYKISNKLNDVEAINDNLRKHLLISEKIIESRDLKINKLKGSLKEQQVQISRETLGFRHKLGDIQQKLDILNKEKQEEIYSQARESIMRESMYSVDSKARDSMFYLDNKTRETFIDMDQRSFLEEQKNARRDANMVLRHNESKLIHLSSSIDDQSVKEVATFSSEIPIVSASETDSRHSVKSMRTIDEHRIFRTPVIAQKGFDFEKKSLKRFSKVAPPTEDDDSLPECDLDDVQLPESNLTGDDLSGNELSGNELSVNDEKTSNSETLTSTGEDSKMNLKRFSLIATKKRDSGDENDKSMSNKSVSLIEHDSTILNFHQEFLSIGEFLAESKSKTGLVDTIRNSISDLNEDTSETSGMFDDPPNSPKAGLNLRIVKPLRGGNIIQKMNLFQ</sequence>
<comment type="similarity">
    <text evidence="6 7">Belongs to the TRAFAC class myosin-kinesin ATPase superfamily. Kinesin family.</text>
</comment>
<proteinExistence type="inferred from homology"/>
<gene>
    <name evidence="10" type="ORF">CANTADRAFT_6339</name>
</gene>
<dbReference type="RefSeq" id="XP_020064290.1">
    <property type="nucleotide sequence ID" value="XM_020210873.1"/>
</dbReference>
<evidence type="ECO:0000259" key="9">
    <source>
        <dbReference type="PROSITE" id="PS50067"/>
    </source>
</evidence>
<dbReference type="PANTHER" id="PTHR47969">
    <property type="entry name" value="CHROMOSOME-ASSOCIATED KINESIN KIF4A-RELATED"/>
    <property type="match status" value="1"/>
</dbReference>
<reference evidence="11" key="1">
    <citation type="submission" date="2016-05" db="EMBL/GenBank/DDBJ databases">
        <title>Comparative genomics of biotechnologically important yeasts.</title>
        <authorList>
            <consortium name="DOE Joint Genome Institute"/>
            <person name="Riley R."/>
            <person name="Haridas S."/>
            <person name="Wolfe K.H."/>
            <person name="Lopes M.R."/>
            <person name="Hittinger C.T."/>
            <person name="Goker M."/>
            <person name="Salamov A."/>
            <person name="Wisecaver J."/>
            <person name="Long T.M."/>
            <person name="Aerts A.L."/>
            <person name="Barry K."/>
            <person name="Choi C."/>
            <person name="Clum A."/>
            <person name="Coughlan A.Y."/>
            <person name="Deshpande S."/>
            <person name="Douglass A.P."/>
            <person name="Hanson S.J."/>
            <person name="Klenk H.-P."/>
            <person name="Labutti K."/>
            <person name="Lapidus A."/>
            <person name="Lindquist E."/>
            <person name="Lipzen A."/>
            <person name="Meier-Kolthoff J.P."/>
            <person name="Ohm R.A."/>
            <person name="Otillar R.P."/>
            <person name="Pangilinan J."/>
            <person name="Peng Y."/>
            <person name="Rokas A."/>
            <person name="Rosa C.A."/>
            <person name="Scheuner C."/>
            <person name="Sibirny A.A."/>
            <person name="Slot J.C."/>
            <person name="Stielow J.B."/>
            <person name="Sun H."/>
            <person name="Kurtzman C.P."/>
            <person name="Blackwell M."/>
            <person name="Grigoriev I.V."/>
            <person name="Jeffries T.W."/>
        </authorList>
    </citation>
    <scope>NUCLEOTIDE SEQUENCE [LARGE SCALE GENOMIC DNA]</scope>
    <source>
        <strain evidence="11">NRRL Y-17324</strain>
    </source>
</reference>
<feature type="region of interest" description="Disordered" evidence="8">
    <location>
        <begin position="1"/>
        <end position="22"/>
    </location>
</feature>
<dbReference type="PANTHER" id="PTHR47969:SF15">
    <property type="entry name" value="CHROMOSOME-ASSOCIATED KINESIN KIF4A-RELATED"/>
    <property type="match status" value="1"/>
</dbReference>
<feature type="domain" description="Kinesin motor" evidence="9">
    <location>
        <begin position="68"/>
        <end position="394"/>
    </location>
</feature>
<dbReference type="InterPro" id="IPR027640">
    <property type="entry name" value="Kinesin-like_fam"/>
</dbReference>
<dbReference type="OrthoDB" id="3176171at2759"/>
<comment type="subcellular location">
    <subcellularLocation>
        <location evidence="1">Cytoplasm</location>
    </subcellularLocation>
</comment>
<feature type="compositionally biased region" description="Polar residues" evidence="8">
    <location>
        <begin position="10"/>
        <end position="22"/>
    </location>
</feature>
<dbReference type="GO" id="GO:0003777">
    <property type="term" value="F:microtubule motor activity"/>
    <property type="evidence" value="ECO:0007669"/>
    <property type="project" value="InterPro"/>
</dbReference>
<evidence type="ECO:0000256" key="6">
    <source>
        <dbReference type="PROSITE-ProRule" id="PRU00283"/>
    </source>
</evidence>
<dbReference type="GO" id="GO:0007052">
    <property type="term" value="P:mitotic spindle organization"/>
    <property type="evidence" value="ECO:0007669"/>
    <property type="project" value="TreeGrafter"/>
</dbReference>
<evidence type="ECO:0000256" key="2">
    <source>
        <dbReference type="ARBA" id="ARBA00022490"/>
    </source>
</evidence>
<feature type="compositionally biased region" description="Acidic residues" evidence="8">
    <location>
        <begin position="801"/>
        <end position="816"/>
    </location>
</feature>
<keyword evidence="2" id="KW-0963">Cytoplasm</keyword>
<name>A0A1E4SI25_9ASCO</name>
<evidence type="ECO:0000256" key="7">
    <source>
        <dbReference type="RuleBase" id="RU000394"/>
    </source>
</evidence>
<accession>A0A1E4SI25</accession>
<dbReference type="PROSITE" id="PS00411">
    <property type="entry name" value="KINESIN_MOTOR_1"/>
    <property type="match status" value="1"/>
</dbReference>
<dbReference type="CDD" id="cd01369">
    <property type="entry name" value="KISc_KHC_KIF5"/>
    <property type="match status" value="1"/>
</dbReference>
<protein>
    <recommendedName>
        <fullName evidence="7">Kinesin-like protein</fullName>
    </recommendedName>
</protein>